<reference evidence="2" key="1">
    <citation type="submission" date="2022-11" db="UniProtKB">
        <authorList>
            <consortium name="WormBaseParasite"/>
        </authorList>
    </citation>
    <scope>IDENTIFICATION</scope>
</reference>
<name>A0A915AYI0_PARUN</name>
<evidence type="ECO:0000313" key="1">
    <source>
        <dbReference type="Proteomes" id="UP000887569"/>
    </source>
</evidence>
<keyword evidence="1" id="KW-1185">Reference proteome</keyword>
<proteinExistence type="predicted"/>
<protein>
    <submittedName>
        <fullName evidence="2">Uncharacterized protein</fullName>
    </submittedName>
</protein>
<dbReference type="Proteomes" id="UP000887569">
    <property type="component" value="Unplaced"/>
</dbReference>
<evidence type="ECO:0000313" key="2">
    <source>
        <dbReference type="WBParaSite" id="PgR020_g069_t01"/>
    </source>
</evidence>
<accession>A0A915AYI0</accession>
<organism evidence="1 2">
    <name type="scientific">Parascaris univalens</name>
    <name type="common">Nematode worm</name>
    <dbReference type="NCBI Taxonomy" id="6257"/>
    <lineage>
        <taxon>Eukaryota</taxon>
        <taxon>Metazoa</taxon>
        <taxon>Ecdysozoa</taxon>
        <taxon>Nematoda</taxon>
        <taxon>Chromadorea</taxon>
        <taxon>Rhabditida</taxon>
        <taxon>Spirurina</taxon>
        <taxon>Ascaridomorpha</taxon>
        <taxon>Ascaridoidea</taxon>
        <taxon>Ascarididae</taxon>
        <taxon>Parascaris</taxon>
    </lineage>
</organism>
<sequence>HLKQQAVARLLFDGHLNTLRVGDSKVISNQLDVRIIHQFLPIAPIILIECVLDRHHRIF</sequence>
<dbReference type="WBParaSite" id="PgR020_g069_t01">
    <property type="protein sequence ID" value="PgR020_g069_t01"/>
    <property type="gene ID" value="PgR020_g069"/>
</dbReference>
<dbReference type="AlphaFoldDB" id="A0A915AYI0"/>